<name>A0ABN9JP41_9RALS</name>
<keyword evidence="10" id="KW-1185">Reference proteome</keyword>
<dbReference type="PANTHER" id="PTHR34982">
    <property type="entry name" value="YOP PROTEINS TRANSLOCATION PROTEIN L"/>
    <property type="match status" value="1"/>
</dbReference>
<dbReference type="RefSeq" id="WP_316682105.1">
    <property type="nucleotide sequence ID" value="NZ_CATZLL010000014.1"/>
</dbReference>
<protein>
    <recommendedName>
        <fullName evidence="3">Flagellar assembly protein FliH</fullName>
    </recommendedName>
</protein>
<evidence type="ECO:0000313" key="9">
    <source>
        <dbReference type="EMBL" id="CAJ0819452.1"/>
    </source>
</evidence>
<gene>
    <name evidence="9" type="ORF">LMG18101_03952</name>
</gene>
<keyword evidence="4" id="KW-0813">Transport</keyword>
<evidence type="ECO:0000259" key="8">
    <source>
        <dbReference type="Pfam" id="PF02108"/>
    </source>
</evidence>
<feature type="domain" description="Flagellar assembly protein FliH/Type III secretion system HrpE" evidence="8">
    <location>
        <begin position="87"/>
        <end position="206"/>
    </location>
</feature>
<evidence type="ECO:0000313" key="10">
    <source>
        <dbReference type="Proteomes" id="UP001189757"/>
    </source>
</evidence>
<evidence type="ECO:0000256" key="5">
    <source>
        <dbReference type="ARBA" id="ARBA00022795"/>
    </source>
</evidence>
<comment type="caution">
    <text evidence="9">The sequence shown here is derived from an EMBL/GenBank/DDBJ whole genome shotgun (WGS) entry which is preliminary data.</text>
</comment>
<dbReference type="InterPro" id="IPR018035">
    <property type="entry name" value="Flagellar_FliH/T3SS_HrpE"/>
</dbReference>
<comment type="function">
    <text evidence="1">Needed for flagellar regrowth and assembly.</text>
</comment>
<organism evidence="9 10">
    <name type="scientific">Ralstonia flaminis</name>
    <dbReference type="NCBI Taxonomy" id="3058597"/>
    <lineage>
        <taxon>Bacteria</taxon>
        <taxon>Pseudomonadati</taxon>
        <taxon>Pseudomonadota</taxon>
        <taxon>Betaproteobacteria</taxon>
        <taxon>Burkholderiales</taxon>
        <taxon>Burkholderiaceae</taxon>
        <taxon>Ralstonia</taxon>
    </lineage>
</organism>
<evidence type="ECO:0000256" key="3">
    <source>
        <dbReference type="ARBA" id="ARBA00016507"/>
    </source>
</evidence>
<evidence type="ECO:0000256" key="7">
    <source>
        <dbReference type="ARBA" id="ARBA00023225"/>
    </source>
</evidence>
<dbReference type="InterPro" id="IPR051472">
    <property type="entry name" value="T3SS_Stator/FliH"/>
</dbReference>
<keyword evidence="7" id="KW-1006">Bacterial flagellum protein export</keyword>
<evidence type="ECO:0000256" key="2">
    <source>
        <dbReference type="ARBA" id="ARBA00006602"/>
    </source>
</evidence>
<reference evidence="9 10" key="1">
    <citation type="submission" date="2023-07" db="EMBL/GenBank/DDBJ databases">
        <authorList>
            <person name="Peeters C."/>
        </authorList>
    </citation>
    <scope>NUCLEOTIDE SEQUENCE [LARGE SCALE GENOMIC DNA]</scope>
    <source>
        <strain evidence="9 10">LMG 18101</strain>
    </source>
</reference>
<evidence type="ECO:0000256" key="6">
    <source>
        <dbReference type="ARBA" id="ARBA00022927"/>
    </source>
</evidence>
<evidence type="ECO:0000256" key="4">
    <source>
        <dbReference type="ARBA" id="ARBA00022448"/>
    </source>
</evidence>
<accession>A0ABN9JP41</accession>
<sequence length="235" mass="24784">MRAYRRYAFPPLAQVRAAHGRIDPLAQPDDVALLAAPLHEPLAEALLDEARQAGYDAGHADGFAAGKKTGAERAQQDTRARFEALAAPVDALAAGFAGAQQAYRAAVRAEVATLVGDVARQVIRAELDARPEQILAFVDEALDTLPKAPESAEVRLNPDDYARISAAAPQRVQGWHLVPDERLAPGECRVKAGDVEMDAGCGQRLAACIERVSAQLALADAAEAAPAADQTGDHA</sequence>
<proteinExistence type="inferred from homology"/>
<keyword evidence="6" id="KW-0653">Protein transport</keyword>
<dbReference type="PANTHER" id="PTHR34982:SF1">
    <property type="entry name" value="FLAGELLAR ASSEMBLY PROTEIN FLIH"/>
    <property type="match status" value="1"/>
</dbReference>
<comment type="similarity">
    <text evidence="2">Belongs to the FliH family.</text>
</comment>
<evidence type="ECO:0000256" key="1">
    <source>
        <dbReference type="ARBA" id="ARBA00003041"/>
    </source>
</evidence>
<dbReference type="Proteomes" id="UP001189757">
    <property type="component" value="Unassembled WGS sequence"/>
</dbReference>
<dbReference type="EMBL" id="CATZLL010000014">
    <property type="protein sequence ID" value="CAJ0819452.1"/>
    <property type="molecule type" value="Genomic_DNA"/>
</dbReference>
<keyword evidence="5" id="KW-1005">Bacterial flagellum biogenesis</keyword>
<dbReference type="Pfam" id="PF02108">
    <property type="entry name" value="FliH"/>
    <property type="match status" value="1"/>
</dbReference>